<dbReference type="OrthoDB" id="9770040at2"/>
<dbReference type="Pfam" id="PF05940">
    <property type="entry name" value="NnrS"/>
    <property type="match status" value="1"/>
</dbReference>
<feature type="transmembrane region" description="Helical" evidence="1">
    <location>
        <begin position="309"/>
        <end position="328"/>
    </location>
</feature>
<dbReference type="STRING" id="376427.SAMN04487954_10754"/>
<dbReference type="EMBL" id="FNES01000007">
    <property type="protein sequence ID" value="SDJ69665.1"/>
    <property type="molecule type" value="Genomic_DNA"/>
</dbReference>
<evidence type="ECO:0000256" key="1">
    <source>
        <dbReference type="SAM" id="Phobius"/>
    </source>
</evidence>
<dbReference type="InterPro" id="IPR010266">
    <property type="entry name" value="NnrS"/>
</dbReference>
<organism evidence="2 3">
    <name type="scientific">Billgrantia gudaonensis</name>
    <dbReference type="NCBI Taxonomy" id="376427"/>
    <lineage>
        <taxon>Bacteria</taxon>
        <taxon>Pseudomonadati</taxon>
        <taxon>Pseudomonadota</taxon>
        <taxon>Gammaproteobacteria</taxon>
        <taxon>Oceanospirillales</taxon>
        <taxon>Halomonadaceae</taxon>
        <taxon>Billgrantia</taxon>
    </lineage>
</organism>
<dbReference type="Proteomes" id="UP000198525">
    <property type="component" value="Unassembled WGS sequence"/>
</dbReference>
<keyword evidence="1" id="KW-0812">Transmembrane</keyword>
<feature type="transmembrane region" description="Helical" evidence="1">
    <location>
        <begin position="23"/>
        <end position="43"/>
    </location>
</feature>
<protein>
    <submittedName>
        <fullName evidence="2">Uncharacterized protein involved in response to NO</fullName>
    </submittedName>
</protein>
<feature type="transmembrane region" description="Helical" evidence="1">
    <location>
        <begin position="179"/>
        <end position="199"/>
    </location>
</feature>
<feature type="transmembrane region" description="Helical" evidence="1">
    <location>
        <begin position="274"/>
        <end position="297"/>
    </location>
</feature>
<keyword evidence="1" id="KW-1133">Transmembrane helix</keyword>
<feature type="transmembrane region" description="Helical" evidence="1">
    <location>
        <begin position="146"/>
        <end position="167"/>
    </location>
</feature>
<keyword evidence="3" id="KW-1185">Reference proteome</keyword>
<dbReference type="AlphaFoldDB" id="A0A1G8VW02"/>
<sequence>MTASSVAIPGQRVALLAYGFRPFFLLAAIYAPLALVPWVGGLLQQLTLDTGMPPLLWHAHEMLFGFVAAALAGFLLTAIPSWAKVAPVTGLPLVALVLLWLVGRVAMWLAGWFSPVLVVVANLAFPLTLVAWALPALVSLEGRRHLSLGALLLLFVIAQCGFSLAWLGALPMRFAPLDWLHLAANLLLVMIAVTASRIVRVVAMAAMQASSAGWTPRFTAAREHLAVATLLAFVVADFLARGHPVTGWIALAAAAAQADRLAEWPWGRAMGRLYLLLLTLAYAWITLGLALVGLSALLDGLPSYAGRHVLFLGAIGTAVLAVFCIAGLRHTGRPLQLPRPIWGALGCLLGATLLRNGVPLVWPQHYLVLGVVLPALLWLLAYGLYVLSYAGMLCRARPDGLPG</sequence>
<dbReference type="RefSeq" id="WP_089685656.1">
    <property type="nucleotide sequence ID" value="NZ_FNES01000007.1"/>
</dbReference>
<proteinExistence type="predicted"/>
<reference evidence="2 3" key="1">
    <citation type="submission" date="2016-10" db="EMBL/GenBank/DDBJ databases">
        <authorList>
            <person name="de Groot N.N."/>
        </authorList>
    </citation>
    <scope>NUCLEOTIDE SEQUENCE [LARGE SCALE GENOMIC DNA]</scope>
    <source>
        <strain evidence="2 3">CGMCC 1.6133</strain>
    </source>
</reference>
<name>A0A1G8VW02_9GAMM</name>
<keyword evidence="1" id="KW-0472">Membrane</keyword>
<feature type="transmembrane region" description="Helical" evidence="1">
    <location>
        <begin position="63"/>
        <end position="83"/>
    </location>
</feature>
<feature type="transmembrane region" description="Helical" evidence="1">
    <location>
        <begin position="340"/>
        <end position="358"/>
    </location>
</feature>
<feature type="transmembrane region" description="Helical" evidence="1">
    <location>
        <begin position="90"/>
        <end position="110"/>
    </location>
</feature>
<accession>A0A1G8VW02</accession>
<evidence type="ECO:0000313" key="3">
    <source>
        <dbReference type="Proteomes" id="UP000198525"/>
    </source>
</evidence>
<feature type="transmembrane region" description="Helical" evidence="1">
    <location>
        <begin position="364"/>
        <end position="387"/>
    </location>
</feature>
<gene>
    <name evidence="2" type="ORF">SAMN04487954_10754</name>
</gene>
<feature type="transmembrane region" description="Helical" evidence="1">
    <location>
        <begin position="116"/>
        <end position="134"/>
    </location>
</feature>
<evidence type="ECO:0000313" key="2">
    <source>
        <dbReference type="EMBL" id="SDJ69665.1"/>
    </source>
</evidence>